<evidence type="ECO:0000313" key="3">
    <source>
        <dbReference type="Proteomes" id="UP000314294"/>
    </source>
</evidence>
<name>A0A4Z2GYW0_9TELE</name>
<sequence length="100" mass="10606">MKEFVVRRWEREMKGEREMASLSDISPLFPLPSHPAAFPRSAHTMVIAVLTTQRHLVLVTEGAQRSGNQVSAGSVGRDGGSGGGGPAGGLFELFSADVGR</sequence>
<dbReference type="Proteomes" id="UP000314294">
    <property type="component" value="Unassembled WGS sequence"/>
</dbReference>
<dbReference type="AlphaFoldDB" id="A0A4Z2GYW0"/>
<evidence type="ECO:0000256" key="1">
    <source>
        <dbReference type="SAM" id="MobiDB-lite"/>
    </source>
</evidence>
<evidence type="ECO:0000313" key="2">
    <source>
        <dbReference type="EMBL" id="TNN58481.1"/>
    </source>
</evidence>
<dbReference type="EMBL" id="SRLO01000377">
    <property type="protein sequence ID" value="TNN58481.1"/>
    <property type="molecule type" value="Genomic_DNA"/>
</dbReference>
<feature type="region of interest" description="Disordered" evidence="1">
    <location>
        <begin position="66"/>
        <end position="100"/>
    </location>
</feature>
<organism evidence="2 3">
    <name type="scientific">Liparis tanakae</name>
    <name type="common">Tanaka's snailfish</name>
    <dbReference type="NCBI Taxonomy" id="230148"/>
    <lineage>
        <taxon>Eukaryota</taxon>
        <taxon>Metazoa</taxon>
        <taxon>Chordata</taxon>
        <taxon>Craniata</taxon>
        <taxon>Vertebrata</taxon>
        <taxon>Euteleostomi</taxon>
        <taxon>Actinopterygii</taxon>
        <taxon>Neopterygii</taxon>
        <taxon>Teleostei</taxon>
        <taxon>Neoteleostei</taxon>
        <taxon>Acanthomorphata</taxon>
        <taxon>Eupercaria</taxon>
        <taxon>Perciformes</taxon>
        <taxon>Cottioidei</taxon>
        <taxon>Cottales</taxon>
        <taxon>Liparidae</taxon>
        <taxon>Liparis</taxon>
    </lineage>
</organism>
<comment type="caution">
    <text evidence="2">The sequence shown here is derived from an EMBL/GenBank/DDBJ whole genome shotgun (WGS) entry which is preliminary data.</text>
</comment>
<accession>A0A4Z2GYW0</accession>
<protein>
    <submittedName>
        <fullName evidence="2">Uncharacterized protein</fullName>
    </submittedName>
</protein>
<gene>
    <name evidence="2" type="ORF">EYF80_031284</name>
</gene>
<keyword evidence="3" id="KW-1185">Reference proteome</keyword>
<feature type="compositionally biased region" description="Gly residues" evidence="1">
    <location>
        <begin position="76"/>
        <end position="88"/>
    </location>
</feature>
<proteinExistence type="predicted"/>
<reference evidence="2 3" key="1">
    <citation type="submission" date="2019-03" db="EMBL/GenBank/DDBJ databases">
        <title>First draft genome of Liparis tanakae, snailfish: a comprehensive survey of snailfish specific genes.</title>
        <authorList>
            <person name="Kim W."/>
            <person name="Song I."/>
            <person name="Jeong J.-H."/>
            <person name="Kim D."/>
            <person name="Kim S."/>
            <person name="Ryu S."/>
            <person name="Song J.Y."/>
            <person name="Lee S.K."/>
        </authorList>
    </citation>
    <scope>NUCLEOTIDE SEQUENCE [LARGE SCALE GENOMIC DNA]</scope>
    <source>
        <tissue evidence="2">Muscle</tissue>
    </source>
</reference>